<protein>
    <recommendedName>
        <fullName evidence="1">AB hydrolase-1 domain-containing protein</fullName>
    </recommendedName>
</protein>
<proteinExistence type="predicted"/>
<evidence type="ECO:0000313" key="3">
    <source>
        <dbReference type="Proteomes" id="UP000825935"/>
    </source>
</evidence>
<evidence type="ECO:0000313" key="2">
    <source>
        <dbReference type="EMBL" id="KAH7300875.1"/>
    </source>
</evidence>
<accession>A0A8T2RZ76</accession>
<keyword evidence="3" id="KW-1185">Reference proteome</keyword>
<dbReference type="OrthoDB" id="8119704at2759"/>
<dbReference type="PANTHER" id="PTHR42886:SF42">
    <property type="entry name" value="ALPHA_BETA-HYDROLASES SUPERFAMILY PROTEIN"/>
    <property type="match status" value="1"/>
</dbReference>
<feature type="domain" description="AB hydrolase-1" evidence="1">
    <location>
        <begin position="112"/>
        <end position="361"/>
    </location>
</feature>
<dbReference type="GO" id="GO:0055088">
    <property type="term" value="P:lipid homeostasis"/>
    <property type="evidence" value="ECO:0007669"/>
    <property type="project" value="TreeGrafter"/>
</dbReference>
<dbReference type="InterPro" id="IPR029058">
    <property type="entry name" value="AB_hydrolase_fold"/>
</dbReference>
<organism evidence="2 3">
    <name type="scientific">Ceratopteris richardii</name>
    <name type="common">Triangle waterfern</name>
    <dbReference type="NCBI Taxonomy" id="49495"/>
    <lineage>
        <taxon>Eukaryota</taxon>
        <taxon>Viridiplantae</taxon>
        <taxon>Streptophyta</taxon>
        <taxon>Embryophyta</taxon>
        <taxon>Tracheophyta</taxon>
        <taxon>Polypodiopsida</taxon>
        <taxon>Polypodiidae</taxon>
        <taxon>Polypodiales</taxon>
        <taxon>Pteridineae</taxon>
        <taxon>Pteridaceae</taxon>
        <taxon>Parkerioideae</taxon>
        <taxon>Ceratopteris</taxon>
    </lineage>
</organism>
<dbReference type="GO" id="GO:0006654">
    <property type="term" value="P:phosphatidic acid biosynthetic process"/>
    <property type="evidence" value="ECO:0007669"/>
    <property type="project" value="TreeGrafter"/>
</dbReference>
<evidence type="ECO:0000259" key="1">
    <source>
        <dbReference type="Pfam" id="PF12697"/>
    </source>
</evidence>
<dbReference type="GO" id="GO:0052689">
    <property type="term" value="F:carboxylic ester hydrolase activity"/>
    <property type="evidence" value="ECO:0007669"/>
    <property type="project" value="TreeGrafter"/>
</dbReference>
<gene>
    <name evidence="2" type="ORF">KP509_23G001100</name>
</gene>
<dbReference type="InterPro" id="IPR000073">
    <property type="entry name" value="AB_hydrolase_1"/>
</dbReference>
<dbReference type="AlphaFoldDB" id="A0A8T2RZ76"/>
<dbReference type="EMBL" id="CM035428">
    <property type="protein sequence ID" value="KAH7300875.1"/>
    <property type="molecule type" value="Genomic_DNA"/>
</dbReference>
<dbReference type="PANTHER" id="PTHR42886">
    <property type="entry name" value="RE40534P-RELATED"/>
    <property type="match status" value="1"/>
</dbReference>
<reference evidence="2 3" key="1">
    <citation type="submission" date="2021-08" db="EMBL/GenBank/DDBJ databases">
        <title>WGS assembly of Ceratopteris richardii.</title>
        <authorList>
            <person name="Marchant D.B."/>
            <person name="Chen G."/>
            <person name="Jenkins J."/>
            <person name="Shu S."/>
            <person name="Leebens-Mack J."/>
            <person name="Grimwood J."/>
            <person name="Schmutz J."/>
            <person name="Soltis P."/>
            <person name="Soltis D."/>
            <person name="Chen Z.-H."/>
        </authorList>
    </citation>
    <scope>NUCLEOTIDE SEQUENCE [LARGE SCALE GENOMIC DNA]</scope>
    <source>
        <strain evidence="2">Whitten #5841</strain>
        <tissue evidence="2">Leaf</tissue>
    </source>
</reference>
<comment type="caution">
    <text evidence="2">The sequence shown here is derived from an EMBL/GenBank/DDBJ whole genome shotgun (WGS) entry which is preliminary data.</text>
</comment>
<dbReference type="GO" id="GO:0042171">
    <property type="term" value="F:lysophosphatidic acid acyltransferase activity"/>
    <property type="evidence" value="ECO:0007669"/>
    <property type="project" value="TreeGrafter"/>
</dbReference>
<dbReference type="Proteomes" id="UP000825935">
    <property type="component" value="Chromosome 23"/>
</dbReference>
<dbReference type="SUPFAM" id="SSF53474">
    <property type="entry name" value="alpha/beta-Hydrolases"/>
    <property type="match status" value="1"/>
</dbReference>
<dbReference type="EMBL" id="CM035428">
    <property type="protein sequence ID" value="KAH7300877.1"/>
    <property type="molecule type" value="Genomic_DNA"/>
</dbReference>
<dbReference type="Pfam" id="PF12697">
    <property type="entry name" value="Abhydrolase_6"/>
    <property type="match status" value="1"/>
</dbReference>
<dbReference type="Gene3D" id="3.40.50.1820">
    <property type="entry name" value="alpha/beta hydrolase"/>
    <property type="match status" value="1"/>
</dbReference>
<name>A0A8T2RZ76_CERRI</name>
<sequence length="394" mass="43132">MAGLECKPSANRTIPALSLHSFHQHASLAVPITFRRHSISLRASPKQYRFRHGIVPHSLVESKAAVAESRGEQLFQLQEGQSRSSHQLPSGLKIEVIEHPASSSVEEIRPPLVFLHGSYHAAWCWAVNWLPFFASQGYDCFALSFLGQGHSDIPASRIGGTLQTHARDVAHFIKSRALKAPVLVGHSFGGLIVQHYLAHVATESDEPSLDGSGGWEEPYPVLAGAILACSVPPTGNGPAVLRYLMSRPIASIKVTLSLAAKLFTSNESLCKETFFSADMSPSLVQMYQKLLAESSKVPLINLRELNASLPVSPPSKNAPPTLIIGAENDFILDMQGNEETAKAYGNNLLVLPATAHDIMLDIRWRDAAEAVHFWLKENCSHRKGQAKFQVFWSI</sequence>